<keyword evidence="3" id="KW-0597">Phosphoprotein</keyword>
<evidence type="ECO:0000256" key="5">
    <source>
        <dbReference type="ARBA" id="ARBA00022777"/>
    </source>
</evidence>
<comment type="catalytic activity">
    <reaction evidence="1">
        <text>ATP + protein L-histidine = ADP + protein N-phospho-L-histidine.</text>
        <dbReference type="EC" id="2.7.13.3"/>
    </reaction>
</comment>
<dbReference type="Gene3D" id="3.30.450.20">
    <property type="entry name" value="PAS domain"/>
    <property type="match status" value="1"/>
</dbReference>
<evidence type="ECO:0000313" key="9">
    <source>
        <dbReference type="EMBL" id="CAA6805471.1"/>
    </source>
</evidence>
<dbReference type="AlphaFoldDB" id="A0A6S6SKY7"/>
<evidence type="ECO:0000256" key="7">
    <source>
        <dbReference type="SAM" id="Phobius"/>
    </source>
</evidence>
<dbReference type="Pfam" id="PF11808">
    <property type="entry name" value="PhoR"/>
    <property type="match status" value="1"/>
</dbReference>
<dbReference type="FunFam" id="1.10.287.130:FF:000001">
    <property type="entry name" value="Two-component sensor histidine kinase"/>
    <property type="match status" value="1"/>
</dbReference>
<evidence type="ECO:0000256" key="2">
    <source>
        <dbReference type="ARBA" id="ARBA00012438"/>
    </source>
</evidence>
<evidence type="ECO:0000259" key="8">
    <source>
        <dbReference type="PROSITE" id="PS50109"/>
    </source>
</evidence>
<reference evidence="9" key="1">
    <citation type="submission" date="2020-01" db="EMBL/GenBank/DDBJ databases">
        <authorList>
            <person name="Meier V. D."/>
            <person name="Meier V D."/>
        </authorList>
    </citation>
    <scope>NUCLEOTIDE SEQUENCE</scope>
    <source>
        <strain evidence="9">HLG_WM_MAG_08</strain>
    </source>
</reference>
<evidence type="ECO:0000256" key="3">
    <source>
        <dbReference type="ARBA" id="ARBA00022553"/>
    </source>
</evidence>
<dbReference type="InterPro" id="IPR036097">
    <property type="entry name" value="HisK_dim/P_sf"/>
</dbReference>
<dbReference type="GO" id="GO:0005886">
    <property type="term" value="C:plasma membrane"/>
    <property type="evidence" value="ECO:0007669"/>
    <property type="project" value="TreeGrafter"/>
</dbReference>
<keyword evidence="5 9" id="KW-0418">Kinase</keyword>
<evidence type="ECO:0000256" key="6">
    <source>
        <dbReference type="ARBA" id="ARBA00023012"/>
    </source>
</evidence>
<dbReference type="CDD" id="cd00082">
    <property type="entry name" value="HisKA"/>
    <property type="match status" value="1"/>
</dbReference>
<organism evidence="9">
    <name type="scientific">uncultured Thiotrichaceae bacterium</name>
    <dbReference type="NCBI Taxonomy" id="298394"/>
    <lineage>
        <taxon>Bacteria</taxon>
        <taxon>Pseudomonadati</taxon>
        <taxon>Pseudomonadota</taxon>
        <taxon>Gammaproteobacteria</taxon>
        <taxon>Thiotrichales</taxon>
        <taxon>Thiotrichaceae</taxon>
        <taxon>environmental samples</taxon>
    </lineage>
</organism>
<dbReference type="Gene3D" id="1.10.287.130">
    <property type="match status" value="1"/>
</dbReference>
<evidence type="ECO:0000256" key="1">
    <source>
        <dbReference type="ARBA" id="ARBA00000085"/>
    </source>
</evidence>
<dbReference type="GO" id="GO:0016036">
    <property type="term" value="P:cellular response to phosphate starvation"/>
    <property type="evidence" value="ECO:0007669"/>
    <property type="project" value="TreeGrafter"/>
</dbReference>
<proteinExistence type="predicted"/>
<name>A0A6S6SKY7_9GAMM</name>
<dbReference type="GO" id="GO:0000155">
    <property type="term" value="F:phosphorelay sensor kinase activity"/>
    <property type="evidence" value="ECO:0007669"/>
    <property type="project" value="InterPro"/>
</dbReference>
<dbReference type="PANTHER" id="PTHR45453:SF1">
    <property type="entry name" value="PHOSPHATE REGULON SENSOR PROTEIN PHOR"/>
    <property type="match status" value="1"/>
</dbReference>
<feature type="transmembrane region" description="Helical" evidence="7">
    <location>
        <begin position="12"/>
        <end position="45"/>
    </location>
</feature>
<dbReference type="InterPro" id="IPR021766">
    <property type="entry name" value="PhoR_N"/>
</dbReference>
<dbReference type="EMBL" id="CACVAV010000087">
    <property type="protein sequence ID" value="CAA6805471.1"/>
    <property type="molecule type" value="Genomic_DNA"/>
</dbReference>
<sequence length="334" mass="37991">MNEFRQIEVRRLLFMVVVGLVLGYLTGYWIISQWVVSLLFIGWMLSKLYGLQNWLDNDQDAEAMPDSDGVWEQITYTAHRTQRKYEQHKQSQQDLLLRFNNIMAALPDAKILLNSEHIIQWSNQAALELLGIDPTHDVGQRVDNLIRKKKFTKLLNNPKKQGKTLRLESPHDASISLSIRLLPVQPGLYLLSARNISQQIHLNDMRRAFIANASHELRTPLTVLSGYLELFDDDPELPEHLKPAIEQARTQGVRMQQIISDMLKLSQLENSERNVSTESTIDIPAIINSTATALQKTIAADSHTLTLAIDESIKIRGVEKDITSVITNLLENAI</sequence>
<feature type="domain" description="Histidine kinase" evidence="8">
    <location>
        <begin position="212"/>
        <end position="334"/>
    </location>
</feature>
<dbReference type="PANTHER" id="PTHR45453">
    <property type="entry name" value="PHOSPHATE REGULON SENSOR PROTEIN PHOR"/>
    <property type="match status" value="1"/>
</dbReference>
<dbReference type="GO" id="GO:0004721">
    <property type="term" value="F:phosphoprotein phosphatase activity"/>
    <property type="evidence" value="ECO:0007669"/>
    <property type="project" value="InterPro"/>
</dbReference>
<keyword evidence="4" id="KW-0808">Transferase</keyword>
<keyword evidence="7" id="KW-0472">Membrane</keyword>
<dbReference type="SUPFAM" id="SSF47384">
    <property type="entry name" value="Homodimeric domain of signal transducing histidine kinase"/>
    <property type="match status" value="1"/>
</dbReference>
<dbReference type="EC" id="2.7.13.3" evidence="2"/>
<evidence type="ECO:0000256" key="4">
    <source>
        <dbReference type="ARBA" id="ARBA00022679"/>
    </source>
</evidence>
<dbReference type="InterPro" id="IPR035965">
    <property type="entry name" value="PAS-like_dom_sf"/>
</dbReference>
<accession>A0A6S6SKY7</accession>
<keyword evidence="7" id="KW-1133">Transmembrane helix</keyword>
<dbReference type="SUPFAM" id="SSF55785">
    <property type="entry name" value="PYP-like sensor domain (PAS domain)"/>
    <property type="match status" value="1"/>
</dbReference>
<dbReference type="InterPro" id="IPR050351">
    <property type="entry name" value="BphY/WalK/GraS-like"/>
</dbReference>
<dbReference type="InterPro" id="IPR005467">
    <property type="entry name" value="His_kinase_dom"/>
</dbReference>
<gene>
    <name evidence="9" type="ORF">HELGO_WM77644</name>
</gene>
<dbReference type="SMART" id="SM00388">
    <property type="entry name" value="HisKA"/>
    <property type="match status" value="1"/>
</dbReference>
<dbReference type="PROSITE" id="PS50109">
    <property type="entry name" value="HIS_KIN"/>
    <property type="match status" value="1"/>
</dbReference>
<dbReference type="InterPro" id="IPR003661">
    <property type="entry name" value="HisK_dim/P_dom"/>
</dbReference>
<dbReference type="Pfam" id="PF00512">
    <property type="entry name" value="HisKA"/>
    <property type="match status" value="1"/>
</dbReference>
<feature type="non-terminal residue" evidence="9">
    <location>
        <position position="334"/>
    </location>
</feature>
<keyword evidence="6" id="KW-0902">Two-component regulatory system</keyword>
<keyword evidence="7" id="KW-0812">Transmembrane</keyword>
<protein>
    <recommendedName>
        <fullName evidence="2">histidine kinase</fullName>
        <ecNumber evidence="2">2.7.13.3</ecNumber>
    </recommendedName>
</protein>